<reference evidence="11 12" key="1">
    <citation type="submission" date="2023-03" db="EMBL/GenBank/DDBJ databases">
        <title>Strain YYF002 represents a novel species in the genus Winogradskyella isolated from seawater.</title>
        <authorList>
            <person name="Fu Z.-Y."/>
        </authorList>
    </citation>
    <scope>NUCLEOTIDE SEQUENCE [LARGE SCALE GENOMIC DNA]</scope>
    <source>
        <strain evidence="11 12">YYF002</strain>
    </source>
</reference>
<dbReference type="InterPro" id="IPR001547">
    <property type="entry name" value="Glyco_hydro_5"/>
</dbReference>
<evidence type="ECO:0000256" key="5">
    <source>
        <dbReference type="ARBA" id="ARBA00022729"/>
    </source>
</evidence>
<comment type="similarity">
    <text evidence="8">Belongs to the glycosyl hydrolase 5 (cellulase A) family.</text>
</comment>
<dbReference type="Gene3D" id="3.20.20.80">
    <property type="entry name" value="Glycosidases"/>
    <property type="match status" value="1"/>
</dbReference>
<dbReference type="PANTHER" id="PTHR31451:SF39">
    <property type="entry name" value="MANNAN ENDO-1,4-BETA-MANNOSIDASE 1"/>
    <property type="match status" value="1"/>
</dbReference>
<keyword evidence="9" id="KW-0812">Transmembrane</keyword>
<dbReference type="PANTHER" id="PTHR31451">
    <property type="match status" value="1"/>
</dbReference>
<dbReference type="Proteomes" id="UP001529085">
    <property type="component" value="Unassembled WGS sequence"/>
</dbReference>
<keyword evidence="7 8" id="KW-0326">Glycosidase</keyword>
<accession>A0ABT6G1H9</accession>
<organism evidence="11 12">
    <name type="scientific">Winogradskyella marincola</name>
    <dbReference type="NCBI Taxonomy" id="3037795"/>
    <lineage>
        <taxon>Bacteria</taxon>
        <taxon>Pseudomonadati</taxon>
        <taxon>Bacteroidota</taxon>
        <taxon>Flavobacteriia</taxon>
        <taxon>Flavobacteriales</taxon>
        <taxon>Flavobacteriaceae</taxon>
        <taxon>Winogradskyella</taxon>
    </lineage>
</organism>
<name>A0ABT6G1H9_9FLAO</name>
<dbReference type="Pfam" id="PF00150">
    <property type="entry name" value="Cellulase"/>
    <property type="match status" value="1"/>
</dbReference>
<evidence type="ECO:0000256" key="6">
    <source>
        <dbReference type="ARBA" id="ARBA00022801"/>
    </source>
</evidence>
<evidence type="ECO:0000256" key="4">
    <source>
        <dbReference type="ARBA" id="ARBA00022525"/>
    </source>
</evidence>
<sequence length="505" mass="58521">MSNINKNIIRTALMISYIILIGLVVYGISSIYSYLNTGADRSKMLHTEVKKVEQYLPQMQWQPLTNEGRPMDQQTLKAIETDYLDAWYVKQVAYKTNTTEGITDYYTESSRENLYNIIQLNTESNTTIDATTLSHNPKLDFFSEDGQLAVLTDYDVVEYKRVFKDNKLIFDATETSDYRVTFLLEDGFWRIRHMVKLESRPFENQTTQDTLKLNIKGINYYPQATAWDMYGDNFNADTIAKDFKIIKSANLNSIRVFIPYESFGKANVDTTKLDQVKQLLDLAKTEDLKVLITLFDFYGDYSVLDWTLTQQHAKKVVTALKDHDALLGWDIKNEPNLDFESRGKSLVTAWLDKMIDLIKSVDNNHPVTIGWSNIESGDILKDKLDFISFHYYENLDDLSEAYTNLKSKIKNKPIVITEYGMSSYSGFWKPFGPSEDDQAEYHKKIQSTFAEQDIPFMSWTLYDFSKIPKEVVGRLPWRKNVQKHFGFINKNGAKKASFKYISSKE</sequence>
<dbReference type="InterPro" id="IPR017853">
    <property type="entry name" value="GH"/>
</dbReference>
<evidence type="ECO:0000256" key="1">
    <source>
        <dbReference type="ARBA" id="ARBA00001678"/>
    </source>
</evidence>
<dbReference type="PROSITE" id="PS00659">
    <property type="entry name" value="GLYCOSYL_HYDROL_F5"/>
    <property type="match status" value="1"/>
</dbReference>
<dbReference type="EMBL" id="JARSBN010000004">
    <property type="protein sequence ID" value="MDG4715894.1"/>
    <property type="molecule type" value="Genomic_DNA"/>
</dbReference>
<dbReference type="SUPFAM" id="SSF51445">
    <property type="entry name" value="(Trans)glycosidases"/>
    <property type="match status" value="1"/>
</dbReference>
<keyword evidence="12" id="KW-1185">Reference proteome</keyword>
<evidence type="ECO:0000256" key="2">
    <source>
        <dbReference type="ARBA" id="ARBA00004613"/>
    </source>
</evidence>
<dbReference type="EC" id="3.2.1.78" evidence="3"/>
<evidence type="ECO:0000256" key="9">
    <source>
        <dbReference type="SAM" id="Phobius"/>
    </source>
</evidence>
<evidence type="ECO:0000256" key="8">
    <source>
        <dbReference type="RuleBase" id="RU361153"/>
    </source>
</evidence>
<comment type="subcellular location">
    <subcellularLocation>
        <location evidence="2">Secreted</location>
    </subcellularLocation>
</comment>
<feature type="domain" description="Glycoside hydrolase family 5" evidence="10">
    <location>
        <begin position="231"/>
        <end position="463"/>
    </location>
</feature>
<gene>
    <name evidence="11" type="ORF">P7122_08425</name>
</gene>
<keyword evidence="5" id="KW-0732">Signal</keyword>
<evidence type="ECO:0000256" key="7">
    <source>
        <dbReference type="ARBA" id="ARBA00023295"/>
    </source>
</evidence>
<comment type="catalytic activity">
    <reaction evidence="1">
        <text>Random hydrolysis of (1-&gt;4)-beta-D-mannosidic linkages in mannans, galactomannans and glucomannans.</text>
        <dbReference type="EC" id="3.2.1.78"/>
    </reaction>
</comment>
<evidence type="ECO:0000259" key="10">
    <source>
        <dbReference type="Pfam" id="PF00150"/>
    </source>
</evidence>
<evidence type="ECO:0000313" key="12">
    <source>
        <dbReference type="Proteomes" id="UP001529085"/>
    </source>
</evidence>
<proteinExistence type="inferred from homology"/>
<keyword evidence="6 8" id="KW-0378">Hydrolase</keyword>
<keyword evidence="4" id="KW-0964">Secreted</keyword>
<dbReference type="RefSeq" id="WP_278005349.1">
    <property type="nucleotide sequence ID" value="NZ_JARSBN010000004.1"/>
</dbReference>
<evidence type="ECO:0000313" key="11">
    <source>
        <dbReference type="EMBL" id="MDG4715894.1"/>
    </source>
</evidence>
<comment type="caution">
    <text evidence="11">The sequence shown here is derived from an EMBL/GenBank/DDBJ whole genome shotgun (WGS) entry which is preliminary data.</text>
</comment>
<keyword evidence="9" id="KW-1133">Transmembrane helix</keyword>
<protein>
    <recommendedName>
        <fullName evidence="3">mannan endo-1,4-beta-mannosidase</fullName>
        <ecNumber evidence="3">3.2.1.78</ecNumber>
    </recommendedName>
</protein>
<dbReference type="InterPro" id="IPR045053">
    <property type="entry name" value="MAN-like"/>
</dbReference>
<dbReference type="InterPro" id="IPR018087">
    <property type="entry name" value="Glyco_hydro_5_CS"/>
</dbReference>
<feature type="transmembrane region" description="Helical" evidence="9">
    <location>
        <begin position="12"/>
        <end position="35"/>
    </location>
</feature>
<keyword evidence="9" id="KW-0472">Membrane</keyword>
<evidence type="ECO:0000256" key="3">
    <source>
        <dbReference type="ARBA" id="ARBA00012706"/>
    </source>
</evidence>